<dbReference type="PRINTS" id="PR00759">
    <property type="entry name" value="BASICPTASE"/>
</dbReference>
<dbReference type="FunFam" id="4.10.410.10:FF:000004">
    <property type="entry name" value="Tissue factor pathway inhibitor"/>
    <property type="match status" value="1"/>
</dbReference>
<name>A0A8U0WDQ9_9MUSC</name>
<keyword evidence="9" id="KW-0732">Signal</keyword>
<evidence type="ECO:0000256" key="3">
    <source>
        <dbReference type="ARBA" id="ARBA00022656"/>
    </source>
</evidence>
<dbReference type="CDD" id="cd00109">
    <property type="entry name" value="Kunitz-type"/>
    <property type="match status" value="1"/>
</dbReference>
<dbReference type="GO" id="GO:0004867">
    <property type="term" value="F:serine-type endopeptidase inhibitor activity"/>
    <property type="evidence" value="ECO:0007669"/>
    <property type="project" value="UniProtKB-KW"/>
</dbReference>
<keyword evidence="5" id="KW-0722">Serine protease inhibitor</keyword>
<dbReference type="InterPro" id="IPR002223">
    <property type="entry name" value="Kunitz_BPTI"/>
</dbReference>
<gene>
    <name evidence="12" type="primary">LOC119633963</name>
</gene>
<sequence length="77" mass="8637">MKFLLFLLSVVIVLCAVVQAADKSDCSLPKEVGPCRGSKLNFYYDSEAKTCKEFFYGGCQGNANRFDTQEECQQLCH</sequence>
<evidence type="ECO:0000256" key="7">
    <source>
        <dbReference type="ARBA" id="ARBA00023240"/>
    </source>
</evidence>
<dbReference type="GO" id="GO:0090729">
    <property type="term" value="F:toxin activity"/>
    <property type="evidence" value="ECO:0007669"/>
    <property type="project" value="UniProtKB-KW"/>
</dbReference>
<evidence type="ECO:0000256" key="8">
    <source>
        <dbReference type="ARBA" id="ARBA00034146"/>
    </source>
</evidence>
<dbReference type="SMART" id="SM00131">
    <property type="entry name" value="KU"/>
    <property type="match status" value="1"/>
</dbReference>
<dbReference type="AlphaFoldDB" id="A0A8U0WDQ9"/>
<organism evidence="11 12">
    <name type="scientific">Glossina fuscipes</name>
    <dbReference type="NCBI Taxonomy" id="7396"/>
    <lineage>
        <taxon>Eukaryota</taxon>
        <taxon>Metazoa</taxon>
        <taxon>Ecdysozoa</taxon>
        <taxon>Arthropoda</taxon>
        <taxon>Hexapoda</taxon>
        <taxon>Insecta</taxon>
        <taxon>Pterygota</taxon>
        <taxon>Neoptera</taxon>
        <taxon>Endopterygota</taxon>
        <taxon>Diptera</taxon>
        <taxon>Brachycera</taxon>
        <taxon>Muscomorpha</taxon>
        <taxon>Hippoboscoidea</taxon>
        <taxon>Glossinidae</taxon>
        <taxon>Glossina</taxon>
    </lineage>
</organism>
<evidence type="ECO:0000259" key="10">
    <source>
        <dbReference type="PROSITE" id="PS50279"/>
    </source>
</evidence>
<proteinExistence type="predicted"/>
<keyword evidence="2" id="KW-0964">Secreted</keyword>
<evidence type="ECO:0000313" key="12">
    <source>
        <dbReference type="RefSeq" id="XP_037883747.1"/>
    </source>
</evidence>
<dbReference type="InterPro" id="IPR050098">
    <property type="entry name" value="TFPI/VKTCI-like"/>
</dbReference>
<keyword evidence="7" id="KW-1199">Hemostasis impairing toxin</keyword>
<dbReference type="SUPFAM" id="SSF57362">
    <property type="entry name" value="BPTI-like"/>
    <property type="match status" value="1"/>
</dbReference>
<keyword evidence="6" id="KW-1015">Disulfide bond</keyword>
<feature type="domain" description="BPTI/Kunitz inhibitor" evidence="10">
    <location>
        <begin position="26"/>
        <end position="76"/>
    </location>
</feature>
<evidence type="ECO:0000256" key="9">
    <source>
        <dbReference type="SAM" id="SignalP"/>
    </source>
</evidence>
<evidence type="ECO:0000256" key="4">
    <source>
        <dbReference type="ARBA" id="ARBA00022690"/>
    </source>
</evidence>
<reference evidence="12" key="1">
    <citation type="submission" date="2025-08" db="UniProtKB">
        <authorList>
            <consortium name="RefSeq"/>
        </authorList>
    </citation>
    <scope>IDENTIFICATION</scope>
    <source>
        <tissue evidence="12">Whole body pupa</tissue>
    </source>
</reference>
<dbReference type="PROSITE" id="PS50279">
    <property type="entry name" value="BPTI_KUNITZ_2"/>
    <property type="match status" value="1"/>
</dbReference>
<dbReference type="InterPro" id="IPR036880">
    <property type="entry name" value="Kunitz_BPTI_sf"/>
</dbReference>
<dbReference type="GeneID" id="119633963"/>
<evidence type="ECO:0000256" key="1">
    <source>
        <dbReference type="ARBA" id="ARBA00004613"/>
    </source>
</evidence>
<evidence type="ECO:0000256" key="2">
    <source>
        <dbReference type="ARBA" id="ARBA00022525"/>
    </source>
</evidence>
<dbReference type="PROSITE" id="PS00280">
    <property type="entry name" value="BPTI_KUNITZ_1"/>
    <property type="match status" value="1"/>
</dbReference>
<evidence type="ECO:0000256" key="6">
    <source>
        <dbReference type="ARBA" id="ARBA00023157"/>
    </source>
</evidence>
<dbReference type="GO" id="GO:0005615">
    <property type="term" value="C:extracellular space"/>
    <property type="evidence" value="ECO:0007669"/>
    <property type="project" value="TreeGrafter"/>
</dbReference>
<accession>A0A8U0WDQ9</accession>
<dbReference type="Gene3D" id="4.10.410.10">
    <property type="entry name" value="Pancreatic trypsin inhibitor Kunitz domain"/>
    <property type="match status" value="1"/>
</dbReference>
<dbReference type="PANTHER" id="PTHR10083:SF376">
    <property type="entry name" value="SERINE PEPTIDASE INHIBITOR, KUNITZ TYPE, 3"/>
    <property type="match status" value="1"/>
</dbReference>
<dbReference type="RefSeq" id="XP_037883747.1">
    <property type="nucleotide sequence ID" value="XM_038027819.1"/>
</dbReference>
<evidence type="ECO:0000313" key="11">
    <source>
        <dbReference type="Proteomes" id="UP000092443"/>
    </source>
</evidence>
<dbReference type="Pfam" id="PF00014">
    <property type="entry name" value="Kunitz_BPTI"/>
    <property type="match status" value="1"/>
</dbReference>
<dbReference type="PANTHER" id="PTHR10083">
    <property type="entry name" value="KUNITZ-TYPE PROTEASE INHIBITOR-RELATED"/>
    <property type="match status" value="1"/>
</dbReference>
<keyword evidence="8" id="KW-1203">Blood coagulation cascade inhibiting toxin</keyword>
<keyword evidence="4 12" id="KW-0646">Protease inhibitor</keyword>
<keyword evidence="11" id="KW-1185">Reference proteome</keyword>
<evidence type="ECO:0000256" key="5">
    <source>
        <dbReference type="ARBA" id="ARBA00022900"/>
    </source>
</evidence>
<protein>
    <submittedName>
        <fullName evidence="12">Protease inhibitor-like isoform X2</fullName>
    </submittedName>
</protein>
<feature type="chain" id="PRO_5035773562" evidence="9">
    <location>
        <begin position="21"/>
        <end position="77"/>
    </location>
</feature>
<feature type="signal peptide" evidence="9">
    <location>
        <begin position="1"/>
        <end position="20"/>
    </location>
</feature>
<keyword evidence="3" id="KW-0800">Toxin</keyword>
<dbReference type="InterPro" id="IPR020901">
    <property type="entry name" value="Prtase_inh_Kunz-CS"/>
</dbReference>
<dbReference type="Proteomes" id="UP000092443">
    <property type="component" value="Unplaced"/>
</dbReference>
<comment type="subcellular location">
    <subcellularLocation>
        <location evidence="1">Secreted</location>
    </subcellularLocation>
</comment>